<evidence type="ECO:0000256" key="7">
    <source>
        <dbReference type="SAM" id="MobiDB-lite"/>
    </source>
</evidence>
<dbReference type="EC" id="2.3.2.27" evidence="6"/>
<dbReference type="PROSITE" id="PS50089">
    <property type="entry name" value="ZF_RING_2"/>
    <property type="match status" value="1"/>
</dbReference>
<dbReference type="Pfam" id="PF14634">
    <property type="entry name" value="zf-RING_5"/>
    <property type="match status" value="1"/>
</dbReference>
<keyword evidence="4 6" id="KW-0833">Ubl conjugation pathway</keyword>
<reference evidence="9 10" key="1">
    <citation type="submission" date="2019-09" db="EMBL/GenBank/DDBJ databases">
        <title>A chromosome-level genome assembly of the Chinese tupelo Nyssa sinensis.</title>
        <authorList>
            <person name="Yang X."/>
            <person name="Kang M."/>
            <person name="Yang Y."/>
            <person name="Xiong H."/>
            <person name="Wang M."/>
            <person name="Zhang Z."/>
            <person name="Wang Z."/>
            <person name="Wu H."/>
            <person name="Ma T."/>
            <person name="Liu J."/>
            <person name="Xi Z."/>
        </authorList>
    </citation>
    <scope>NUCLEOTIDE SEQUENCE [LARGE SCALE GENOMIC DNA]</scope>
    <source>
        <strain evidence="9">J267</strain>
        <tissue evidence="9">Leaf</tissue>
    </source>
</reference>
<gene>
    <name evidence="9" type="ORF">F0562_018662</name>
</gene>
<accession>A0A5J4ZEH1</accession>
<dbReference type="SUPFAM" id="SSF57850">
    <property type="entry name" value="RING/U-box"/>
    <property type="match status" value="1"/>
</dbReference>
<dbReference type="OrthoDB" id="6270329at2759"/>
<feature type="region of interest" description="Disordered" evidence="7">
    <location>
        <begin position="410"/>
        <end position="444"/>
    </location>
</feature>
<evidence type="ECO:0000256" key="2">
    <source>
        <dbReference type="ARBA" id="ARBA00004906"/>
    </source>
</evidence>
<dbReference type="PANTHER" id="PTHR12313">
    <property type="entry name" value="E3 UBIQUITIN-PROTEIN LIGASE RNF5-RELATED"/>
    <property type="match status" value="1"/>
</dbReference>
<keyword evidence="3 6" id="KW-0808">Transferase</keyword>
<dbReference type="InterPro" id="IPR045103">
    <property type="entry name" value="RNF5/RNF185-like"/>
</dbReference>
<keyword evidence="5 6" id="KW-0863">Zinc-finger</keyword>
<organism evidence="9 10">
    <name type="scientific">Nyssa sinensis</name>
    <dbReference type="NCBI Taxonomy" id="561372"/>
    <lineage>
        <taxon>Eukaryota</taxon>
        <taxon>Viridiplantae</taxon>
        <taxon>Streptophyta</taxon>
        <taxon>Embryophyta</taxon>
        <taxon>Tracheophyta</taxon>
        <taxon>Spermatophyta</taxon>
        <taxon>Magnoliopsida</taxon>
        <taxon>eudicotyledons</taxon>
        <taxon>Gunneridae</taxon>
        <taxon>Pentapetalae</taxon>
        <taxon>asterids</taxon>
        <taxon>Cornales</taxon>
        <taxon>Nyssaceae</taxon>
        <taxon>Nyssa</taxon>
    </lineage>
</organism>
<dbReference type="Proteomes" id="UP000325577">
    <property type="component" value="Linkage Group LG9"/>
</dbReference>
<comment type="catalytic activity">
    <reaction evidence="1 6">
        <text>S-ubiquitinyl-[E2 ubiquitin-conjugating enzyme]-L-cysteine + [acceptor protein]-L-lysine = [E2 ubiquitin-conjugating enzyme]-L-cysteine + N(6)-ubiquitinyl-[acceptor protein]-L-lysine.</text>
        <dbReference type="EC" id="2.3.2.27"/>
    </reaction>
</comment>
<name>A0A5J4ZEH1_9ASTE</name>
<feature type="region of interest" description="Disordered" evidence="7">
    <location>
        <begin position="253"/>
        <end position="305"/>
    </location>
</feature>
<proteinExistence type="predicted"/>
<evidence type="ECO:0000256" key="5">
    <source>
        <dbReference type="PROSITE-ProRule" id="PRU00175"/>
    </source>
</evidence>
<dbReference type="AlphaFoldDB" id="A0A5J4ZEH1"/>
<evidence type="ECO:0000256" key="6">
    <source>
        <dbReference type="RuleBase" id="RU369090"/>
    </source>
</evidence>
<keyword evidence="6" id="KW-0479">Metal-binding</keyword>
<evidence type="ECO:0000256" key="1">
    <source>
        <dbReference type="ARBA" id="ARBA00000900"/>
    </source>
</evidence>
<comment type="domain">
    <text evidence="6">The RING-type zinc finger domain is responsible for E3 ligase activity.</text>
</comment>
<evidence type="ECO:0000313" key="9">
    <source>
        <dbReference type="EMBL" id="KAA8515727.1"/>
    </source>
</evidence>
<dbReference type="GO" id="GO:0005789">
    <property type="term" value="C:endoplasmic reticulum membrane"/>
    <property type="evidence" value="ECO:0007669"/>
    <property type="project" value="UniProtKB-SubCell"/>
</dbReference>
<feature type="domain" description="RING-type" evidence="8">
    <location>
        <begin position="142"/>
        <end position="183"/>
    </location>
</feature>
<feature type="compositionally biased region" description="Polar residues" evidence="7">
    <location>
        <begin position="255"/>
        <end position="290"/>
    </location>
</feature>
<evidence type="ECO:0000313" key="10">
    <source>
        <dbReference type="Proteomes" id="UP000325577"/>
    </source>
</evidence>
<keyword evidence="6" id="KW-0862">Zinc</keyword>
<dbReference type="SMART" id="SM00184">
    <property type="entry name" value="RING"/>
    <property type="match status" value="1"/>
</dbReference>
<dbReference type="EMBL" id="CM018052">
    <property type="protein sequence ID" value="KAA8515727.1"/>
    <property type="molecule type" value="Genomic_DNA"/>
</dbReference>
<dbReference type="GO" id="GO:0061630">
    <property type="term" value="F:ubiquitin protein ligase activity"/>
    <property type="evidence" value="ECO:0007669"/>
    <property type="project" value="UniProtKB-UniRule"/>
</dbReference>
<comment type="function">
    <text evidence="6">E3 ubiquitin-protein ligase.</text>
</comment>
<dbReference type="GO" id="GO:0016567">
    <property type="term" value="P:protein ubiquitination"/>
    <property type="evidence" value="ECO:0007669"/>
    <property type="project" value="UniProtKB-UniPathway"/>
</dbReference>
<dbReference type="GO" id="GO:0006511">
    <property type="term" value="P:ubiquitin-dependent protein catabolic process"/>
    <property type="evidence" value="ECO:0007669"/>
    <property type="project" value="UniProtKB-UniRule"/>
</dbReference>
<feature type="compositionally biased region" description="Basic and acidic residues" evidence="7">
    <location>
        <begin position="420"/>
        <end position="437"/>
    </location>
</feature>
<comment type="subcellular location">
    <subcellularLocation>
        <location evidence="6">Endoplasmic reticulum membrane</location>
        <topology evidence="6">Single-pass type IV membrane protein</topology>
    </subcellularLocation>
</comment>
<dbReference type="GO" id="GO:0008270">
    <property type="term" value="F:zinc ion binding"/>
    <property type="evidence" value="ECO:0007669"/>
    <property type="project" value="UniProtKB-KW"/>
</dbReference>
<sequence length="444" mass="49559">MMENDTRVDSIMDLDLNQEPLHPPVDSVQGLGSLSNELETNHVQLEDRIRLQVVTARAILRQRWRRAQNPPETSNVSTDNAIETMVNIVGERVHNEECSMAAQERTVESGKSCKTDGTHSIVMEMDMDVKRDASDGGSFFDCNICLEMAKEPILTCCGHLFCWACFYQLPIVYSTARECPVCKGEVLYINITPVYGNGNNSHVPEMESGLKVPPRPRAHRIESVRQQPIFRGVSHIPVAEALRRIMNGIGITGEHPQQQNLDSVSESSNMTNISASQVPTSEVLSNTDESGGSRRPHSRRFSRVLSESAASHSSISYAPNSTEILVENLESYIQDRVLQRSHEQLLSVDGIDPFTSNAAATQMEHQTVDSTAGIYSTVPLSSYSRRINVSAAVEHSENLETDTDTEINLLLPRPSSSSRRRSDIMRVSDTDNEVSREPRRRRLR</sequence>
<evidence type="ECO:0000256" key="3">
    <source>
        <dbReference type="ARBA" id="ARBA00022679"/>
    </source>
</evidence>
<keyword evidence="6" id="KW-0256">Endoplasmic reticulum</keyword>
<evidence type="ECO:0000259" key="8">
    <source>
        <dbReference type="PROSITE" id="PS50089"/>
    </source>
</evidence>
<protein>
    <recommendedName>
        <fullName evidence="6">E3 ubiquitin-protein ligase RMA</fullName>
        <ecNumber evidence="6">2.3.2.27</ecNumber>
    </recommendedName>
    <alternativeName>
        <fullName evidence="6">Protein RING membrane-anchor</fullName>
    </alternativeName>
    <alternativeName>
        <fullName evidence="6">RING-type E3 ubiquitin transferase RMA</fullName>
    </alternativeName>
</protein>
<evidence type="ECO:0000256" key="4">
    <source>
        <dbReference type="ARBA" id="ARBA00022786"/>
    </source>
</evidence>
<dbReference type="Gene3D" id="3.30.40.10">
    <property type="entry name" value="Zinc/RING finger domain, C3HC4 (zinc finger)"/>
    <property type="match status" value="1"/>
</dbReference>
<dbReference type="InterPro" id="IPR001841">
    <property type="entry name" value="Znf_RING"/>
</dbReference>
<comment type="pathway">
    <text evidence="2 6">Protein modification; protein ubiquitination.</text>
</comment>
<keyword evidence="10" id="KW-1185">Reference proteome</keyword>
<dbReference type="InterPro" id="IPR013083">
    <property type="entry name" value="Znf_RING/FYVE/PHD"/>
</dbReference>
<dbReference type="UniPathway" id="UPA00143"/>